<dbReference type="Proteomes" id="UP000045545">
    <property type="component" value="Unassembled WGS sequence"/>
</dbReference>
<dbReference type="PANTHER" id="PTHR21621:SF0">
    <property type="entry name" value="BETA-CITRYLGLUTAMATE SYNTHASE B-RELATED"/>
    <property type="match status" value="1"/>
</dbReference>
<dbReference type="AlphaFoldDB" id="A0A0E3W2E6"/>
<dbReference type="RefSeq" id="WP_046494544.1">
    <property type="nucleotide sequence ID" value="NZ_CGIH01000002.1"/>
</dbReference>
<name>A0A0E3W2E6_9FIRM</name>
<dbReference type="GO" id="GO:0005737">
    <property type="term" value="C:cytoplasm"/>
    <property type="evidence" value="ECO:0007669"/>
    <property type="project" value="TreeGrafter"/>
</dbReference>
<dbReference type="STRING" id="690567.38"/>
<evidence type="ECO:0000259" key="2">
    <source>
        <dbReference type="PROSITE" id="PS50975"/>
    </source>
</evidence>
<evidence type="ECO:0000313" key="4">
    <source>
        <dbReference type="Proteomes" id="UP000045545"/>
    </source>
</evidence>
<accession>A0A0E3W2E6</accession>
<proteinExistence type="predicted"/>
<keyword evidence="4" id="KW-1185">Reference proteome</keyword>
<gene>
    <name evidence="3" type="ORF">38</name>
</gene>
<reference evidence="3 4" key="1">
    <citation type="submission" date="2015-03" db="EMBL/GenBank/DDBJ databases">
        <authorList>
            <person name="Murphy D."/>
        </authorList>
    </citation>
    <scope>NUCLEOTIDE SEQUENCE [LARGE SCALE GENOMIC DNA]</scope>
    <source>
        <strain evidence="3 4">OL-4</strain>
    </source>
</reference>
<evidence type="ECO:0000256" key="1">
    <source>
        <dbReference type="PROSITE-ProRule" id="PRU00409"/>
    </source>
</evidence>
<feature type="domain" description="ATP-grasp" evidence="2">
    <location>
        <begin position="203"/>
        <end position="440"/>
    </location>
</feature>
<dbReference type="OrthoDB" id="1809801at2"/>
<dbReference type="PANTHER" id="PTHR21621">
    <property type="entry name" value="RIBOSOMAL PROTEIN S6 MODIFICATION PROTEIN"/>
    <property type="match status" value="1"/>
</dbReference>
<organism evidence="3 4">
    <name type="scientific">Syntrophomonas zehnderi OL-4</name>
    <dbReference type="NCBI Taxonomy" id="690567"/>
    <lineage>
        <taxon>Bacteria</taxon>
        <taxon>Bacillati</taxon>
        <taxon>Bacillota</taxon>
        <taxon>Clostridia</taxon>
        <taxon>Eubacteriales</taxon>
        <taxon>Syntrophomonadaceae</taxon>
        <taxon>Syntrophomonas</taxon>
    </lineage>
</organism>
<keyword evidence="1" id="KW-0547">Nucleotide-binding</keyword>
<keyword evidence="1" id="KW-0067">ATP-binding</keyword>
<dbReference type="Pfam" id="PF14398">
    <property type="entry name" value="ATPgrasp_YheCD"/>
    <property type="match status" value="1"/>
</dbReference>
<protein>
    <submittedName>
        <fullName evidence="3">Endospore coat-associated protein YheC/D</fullName>
    </submittedName>
</protein>
<dbReference type="SUPFAM" id="SSF56059">
    <property type="entry name" value="Glutathione synthetase ATP-binding domain-like"/>
    <property type="match status" value="1"/>
</dbReference>
<dbReference type="GO" id="GO:0046872">
    <property type="term" value="F:metal ion binding"/>
    <property type="evidence" value="ECO:0007669"/>
    <property type="project" value="InterPro"/>
</dbReference>
<sequence length="449" mass="51549">MTGKVTISEKLMEKKMLPVQDSIYIRAGARMIQTRLIVKADLPGHFNVSPDLSKALHLKPGRKLQLRFDKEEGYLHIGPTIGILTNALPRRDNDAAPNSSLAEIMYLSRIAKTMAAQVFIFTPHCINWDKLTTRGYLYKPTSDNLGIWESAIYPLPDVVYDRIPSRSSEARVLIKNTKERLMNLPFLKYFNPSFLNKWQVYKLLCMNEELLPYLPETMVLNRENLEKMLPKYQQLFIKPANGSLGRGIIIINRHNHNKISYTVYSRVKHHGSADSPTDFLKRTNFLRQKKAYIVQQGINLAKYHDSAFDLRIIYQKDHTGNWMISKKFVRVAARGSSISNLSRGGRAEKSKKVLTHILHRNKSLIEEKNNEIKLLCETVACTLEKNCRKLFGELGLDIGIDNNGKLWLIEVNSKPRKTTVTESSQRIMHNTFKRPLEYAAYLAGFNNTT</sequence>
<dbReference type="InterPro" id="IPR026838">
    <property type="entry name" value="YheC/D"/>
</dbReference>
<dbReference type="EMBL" id="CGIH01000002">
    <property type="protein sequence ID" value="CFW96504.1"/>
    <property type="molecule type" value="Genomic_DNA"/>
</dbReference>
<evidence type="ECO:0000313" key="3">
    <source>
        <dbReference type="EMBL" id="CFW96504.1"/>
    </source>
</evidence>
<dbReference type="Gene3D" id="3.30.470.20">
    <property type="entry name" value="ATP-grasp fold, B domain"/>
    <property type="match status" value="1"/>
</dbReference>
<dbReference type="InterPro" id="IPR011761">
    <property type="entry name" value="ATP-grasp"/>
</dbReference>
<dbReference type="PROSITE" id="PS50975">
    <property type="entry name" value="ATP_GRASP"/>
    <property type="match status" value="1"/>
</dbReference>
<dbReference type="GO" id="GO:0072590">
    <property type="term" value="F:N-acetyl-L-aspartate-L-glutamate ligase activity"/>
    <property type="evidence" value="ECO:0007669"/>
    <property type="project" value="TreeGrafter"/>
</dbReference>
<dbReference type="GO" id="GO:0005524">
    <property type="term" value="F:ATP binding"/>
    <property type="evidence" value="ECO:0007669"/>
    <property type="project" value="UniProtKB-UniRule"/>
</dbReference>